<dbReference type="InterPro" id="IPR023631">
    <property type="entry name" value="Amidase_dom"/>
</dbReference>
<comment type="caution">
    <text evidence="2">The sequence shown here is derived from an EMBL/GenBank/DDBJ whole genome shotgun (WGS) entry which is preliminary data.</text>
</comment>
<dbReference type="Proteomes" id="UP000219182">
    <property type="component" value="Unassembled WGS sequence"/>
</dbReference>
<gene>
    <name evidence="2" type="ORF">CN311_01720</name>
</gene>
<keyword evidence="3" id="KW-1185">Reference proteome</keyword>
<evidence type="ECO:0000313" key="2">
    <source>
        <dbReference type="EMBL" id="PDQ22697.1"/>
    </source>
</evidence>
<dbReference type="InterPro" id="IPR000120">
    <property type="entry name" value="Amidase"/>
</dbReference>
<evidence type="ECO:0000313" key="3">
    <source>
        <dbReference type="Proteomes" id="UP000219182"/>
    </source>
</evidence>
<accession>A0A2A6FL46</accession>
<dbReference type="SUPFAM" id="SSF75304">
    <property type="entry name" value="Amidase signature (AS) enzymes"/>
    <property type="match status" value="1"/>
</dbReference>
<name>A0A2A6FL46_9HYPH</name>
<dbReference type="EMBL" id="NWQG01000010">
    <property type="protein sequence ID" value="PDQ22697.1"/>
    <property type="molecule type" value="Genomic_DNA"/>
</dbReference>
<dbReference type="EC" id="3.5.1.4" evidence="2"/>
<sequence length="431" mass="46159">MTAKDRLDAVLATLQRAGLDDKRVFTRVYFDMARLEAEAADMRAERGAVLGPLDGAIVSIKDLFDVKGEATLAGGLPFPETEPATSDAAAVAALRDAGAVIIGKTNMTEFAFSGLGLNPHYGTPANARDPERIPGGSSSGAALSVALGLADIAIGSDTGGSIRIPAALNGLVGFKPGQNRISRRGMYPLSFTLDCAGFIASDVDKIKAAYSALADDDALLEPTPLKPRFGVPRGFLFTEMDEHTRVAFEDTVTMLAGAGYAICDLDLDELLREPFRLQQKGTIVGAEAAFIHARHLDNPDRLDPFVLARIRRGQSLDAATYLAIQKERAALLPKLDAAMEGFDVLLLPTVPFIAPKFTDLQGMDNLDRANSLILRNTSVFNFFDLPALSLPTSPTRTPHPVGMMLVGRRFAEMTLISAASAVERTTRRKSN</sequence>
<dbReference type="GO" id="GO:0004040">
    <property type="term" value="F:amidase activity"/>
    <property type="evidence" value="ECO:0007669"/>
    <property type="project" value="UniProtKB-EC"/>
</dbReference>
<evidence type="ECO:0000259" key="1">
    <source>
        <dbReference type="Pfam" id="PF01425"/>
    </source>
</evidence>
<reference evidence="2 3" key="1">
    <citation type="submission" date="2017-09" db="EMBL/GenBank/DDBJ databases">
        <title>Mesorhizobum sanjuanii sp. nov. isolated from nodules of Lotus tenuis in saline-alkaline lowlands of Flooding Pampa.</title>
        <authorList>
            <person name="Sannazzaro A.I."/>
            <person name="Torres Tejerizo G.A."/>
            <person name="Fontana F."/>
            <person name="Cumpa Velazquez L.M."/>
            <person name="Hansen L."/>
            <person name="Pistorio M."/>
            <person name="Estrella M.J."/>
        </authorList>
    </citation>
    <scope>NUCLEOTIDE SEQUENCE [LARGE SCALE GENOMIC DNA]</scope>
    <source>
        <strain evidence="2 3">BSA136</strain>
    </source>
</reference>
<protein>
    <submittedName>
        <fullName evidence="2">Amidase</fullName>
        <ecNumber evidence="2">3.5.1.4</ecNumber>
    </submittedName>
</protein>
<feature type="domain" description="Amidase" evidence="1">
    <location>
        <begin position="9"/>
        <end position="415"/>
    </location>
</feature>
<keyword evidence="2" id="KW-0378">Hydrolase</keyword>
<dbReference type="PANTHER" id="PTHR11895:SF176">
    <property type="entry name" value="AMIDASE AMID-RELATED"/>
    <property type="match status" value="1"/>
</dbReference>
<dbReference type="Gene3D" id="3.90.1300.10">
    <property type="entry name" value="Amidase signature (AS) domain"/>
    <property type="match status" value="1"/>
</dbReference>
<dbReference type="AlphaFoldDB" id="A0A2A6FL46"/>
<organism evidence="2 3">
    <name type="scientific">Mesorhizobium sanjuanii</name>
    <dbReference type="NCBI Taxonomy" id="2037900"/>
    <lineage>
        <taxon>Bacteria</taxon>
        <taxon>Pseudomonadati</taxon>
        <taxon>Pseudomonadota</taxon>
        <taxon>Alphaproteobacteria</taxon>
        <taxon>Hyphomicrobiales</taxon>
        <taxon>Phyllobacteriaceae</taxon>
        <taxon>Mesorhizobium</taxon>
    </lineage>
</organism>
<dbReference type="InterPro" id="IPR036928">
    <property type="entry name" value="AS_sf"/>
</dbReference>
<proteinExistence type="predicted"/>
<dbReference type="PANTHER" id="PTHR11895">
    <property type="entry name" value="TRANSAMIDASE"/>
    <property type="match status" value="1"/>
</dbReference>
<dbReference type="Pfam" id="PF01425">
    <property type="entry name" value="Amidase"/>
    <property type="match status" value="1"/>
</dbReference>